<dbReference type="EMBL" id="PYZH01000030">
    <property type="protein sequence ID" value="PTF15642.1"/>
    <property type="molecule type" value="Genomic_DNA"/>
</dbReference>
<evidence type="ECO:0000256" key="13">
    <source>
        <dbReference type="PIRSR" id="PIRSR037219-1"/>
    </source>
</evidence>
<dbReference type="Gene3D" id="3.90.1230.10">
    <property type="entry name" value="Nitric Oxide Synthase, Chain A, domain 3"/>
    <property type="match status" value="1"/>
</dbReference>
<evidence type="ECO:0000256" key="11">
    <source>
        <dbReference type="ARBA" id="ARBA00048713"/>
    </source>
</evidence>
<evidence type="ECO:0000256" key="10">
    <source>
        <dbReference type="ARBA" id="ARBA00023004"/>
    </source>
</evidence>
<evidence type="ECO:0000256" key="5">
    <source>
        <dbReference type="ARBA" id="ARBA00012735"/>
    </source>
</evidence>
<keyword evidence="9 12" id="KW-0560">Oxidoreductase</keyword>
<dbReference type="GO" id="GO:0006809">
    <property type="term" value="P:nitric oxide biosynthetic process"/>
    <property type="evidence" value="ECO:0007669"/>
    <property type="project" value="InterPro"/>
</dbReference>
<comment type="catalytic activity">
    <reaction evidence="11">
        <text>3 reduced [flavodoxin] + 2 L-arginine + 4 O2 = 3 oxidized [flavodoxin] + 2 L-citrulline + 2 nitric oxide + 4 H2O + 5 H(+)</text>
        <dbReference type="Rhea" id="RHEA:52324"/>
        <dbReference type="Rhea" id="RHEA-COMP:10622"/>
        <dbReference type="Rhea" id="RHEA-COMP:10623"/>
        <dbReference type="ChEBI" id="CHEBI:15377"/>
        <dbReference type="ChEBI" id="CHEBI:15378"/>
        <dbReference type="ChEBI" id="CHEBI:15379"/>
        <dbReference type="ChEBI" id="CHEBI:16480"/>
        <dbReference type="ChEBI" id="CHEBI:32682"/>
        <dbReference type="ChEBI" id="CHEBI:57618"/>
        <dbReference type="ChEBI" id="CHEBI:57743"/>
        <dbReference type="ChEBI" id="CHEBI:58210"/>
        <dbReference type="EC" id="1.14.14.47"/>
    </reaction>
</comment>
<keyword evidence="7 12" id="KW-0349">Heme</keyword>
<comment type="miscellaneous">
    <text evidence="12">This protein is similar to the oxygenase domain of eukaryotic nitric oxide synthases but lacks the reductase domain which, in eukaryotes, is responsible for transfer of electrons to the ferric heme during nitric oxide synthesis.</text>
</comment>
<evidence type="ECO:0000259" key="14">
    <source>
        <dbReference type="PROSITE" id="PS60001"/>
    </source>
</evidence>
<evidence type="ECO:0000256" key="6">
    <source>
        <dbReference type="ARBA" id="ARBA00018859"/>
    </source>
</evidence>
<comment type="cofactor">
    <cofactor evidence="2 12 13">
        <name>heme</name>
        <dbReference type="ChEBI" id="CHEBI:30413"/>
    </cofactor>
</comment>
<dbReference type="PIRSF" id="PIRSF037219">
    <property type="entry name" value="NOS_oxygenase"/>
    <property type="match status" value="1"/>
</dbReference>
<reference evidence="16" key="3">
    <citation type="submission" date="2018-03" db="EMBL/GenBank/DDBJ databases">
        <authorList>
            <person name="Keele B.F."/>
        </authorList>
    </citation>
    <scope>NUCLEOTIDE SEQUENCE</scope>
    <source>
        <strain evidence="16">SNUC 4143</strain>
    </source>
</reference>
<evidence type="ECO:0000256" key="2">
    <source>
        <dbReference type="ARBA" id="ARBA00001971"/>
    </source>
</evidence>
<dbReference type="Pfam" id="PF02898">
    <property type="entry name" value="NO_synthase"/>
    <property type="match status" value="1"/>
</dbReference>
<keyword evidence="8 12" id="KW-0479">Metal-binding</keyword>
<evidence type="ECO:0000256" key="12">
    <source>
        <dbReference type="PIRNR" id="PIRNR037219"/>
    </source>
</evidence>
<evidence type="ECO:0000256" key="1">
    <source>
        <dbReference type="ARBA" id="ARBA00001963"/>
    </source>
</evidence>
<reference evidence="17 18" key="1">
    <citation type="journal article" date="2016" name="Front. Microbiol.">
        <title>Comprehensive Phylogenetic Analysis of Bovine Non-aureus Staphylococci Species Based on Whole-Genome Sequencing.</title>
        <authorList>
            <person name="Naushad S."/>
            <person name="Barkema H.W."/>
            <person name="Luby C."/>
            <person name="Condas L.A."/>
            <person name="Nobrega D.B."/>
            <person name="Carson D.A."/>
            <person name="De Buck J."/>
        </authorList>
    </citation>
    <scope>NUCLEOTIDE SEQUENCE [LARGE SCALE GENOMIC DNA]</scope>
    <source>
        <strain evidence="15 17">SNUC 1409</strain>
        <strain evidence="16 18">SNUC 4143</strain>
    </source>
</reference>
<dbReference type="GO" id="GO:0046872">
    <property type="term" value="F:metal ion binding"/>
    <property type="evidence" value="ECO:0007669"/>
    <property type="project" value="UniProtKB-KW"/>
</dbReference>
<protein>
    <recommendedName>
        <fullName evidence="6 12">Nitric oxide synthase oxygenase</fullName>
        <ecNumber evidence="5 12">1.14.14.47</ecNumber>
    </recommendedName>
</protein>
<evidence type="ECO:0000313" key="15">
    <source>
        <dbReference type="EMBL" id="PTF13864.1"/>
    </source>
</evidence>
<dbReference type="InterPro" id="IPR044940">
    <property type="entry name" value="NOS_dom_2"/>
</dbReference>
<feature type="domain" description="Nitric oxide synthase (NOS)" evidence="14">
    <location>
        <begin position="61"/>
        <end position="68"/>
    </location>
</feature>
<name>A0A2K4DM59_9STAP</name>
<evidence type="ECO:0000256" key="8">
    <source>
        <dbReference type="ARBA" id="ARBA00022723"/>
    </source>
</evidence>
<dbReference type="InterPro" id="IPR004030">
    <property type="entry name" value="NOS_N"/>
</dbReference>
<evidence type="ECO:0000313" key="18">
    <source>
        <dbReference type="Proteomes" id="UP000243350"/>
    </source>
</evidence>
<comment type="similarity">
    <text evidence="4 12">Belongs to the NOS family. Bacterial NOS oxygenase subfamily.</text>
</comment>
<evidence type="ECO:0000256" key="3">
    <source>
        <dbReference type="ARBA" id="ARBA00002642"/>
    </source>
</evidence>
<evidence type="ECO:0000256" key="9">
    <source>
        <dbReference type="ARBA" id="ARBA00023002"/>
    </source>
</evidence>
<evidence type="ECO:0000313" key="16">
    <source>
        <dbReference type="EMBL" id="PTF15642.1"/>
    </source>
</evidence>
<keyword evidence="17" id="KW-1185">Reference proteome</keyword>
<dbReference type="Gene3D" id="3.90.440.10">
    <property type="entry name" value="Nitric Oxide Synthase,Heme Domain,Chain A domain 2"/>
    <property type="match status" value="1"/>
</dbReference>
<accession>A0A2K4DM59</accession>
<dbReference type="SUPFAM" id="SSF56512">
    <property type="entry name" value="Nitric oxide (NO) synthase oxygenase domain"/>
    <property type="match status" value="1"/>
</dbReference>
<dbReference type="PANTHER" id="PTHR43410">
    <property type="entry name" value="NITRIC OXIDE SYNTHASE OXYGENASE"/>
    <property type="match status" value="1"/>
</dbReference>
<dbReference type="PANTHER" id="PTHR43410:SF1">
    <property type="entry name" value="NITRIC OXIDE SYNTHASE"/>
    <property type="match status" value="1"/>
</dbReference>
<proteinExistence type="inferred from homology"/>
<dbReference type="EC" id="1.14.14.47" evidence="5 12"/>
<reference evidence="15" key="2">
    <citation type="submission" date="2018-03" db="EMBL/GenBank/DDBJ databases">
        <authorList>
            <person name="Naushad S."/>
        </authorList>
    </citation>
    <scope>NUCLEOTIDE SEQUENCE</scope>
    <source>
        <strain evidence="15">SNUC 1409</strain>
    </source>
</reference>
<comment type="subunit">
    <text evidence="12">Homodimer.</text>
</comment>
<dbReference type="GeneID" id="48887559"/>
<feature type="binding site" description="axial binding residue" evidence="13">
    <location>
        <position position="62"/>
    </location>
    <ligand>
        <name>heme</name>
        <dbReference type="ChEBI" id="CHEBI:30413"/>
    </ligand>
    <ligandPart>
        <name>Fe</name>
        <dbReference type="ChEBI" id="CHEBI:18248"/>
    </ligandPart>
</feature>
<gene>
    <name evidence="15" type="ORF">BUY47_07290</name>
    <name evidence="16" type="ORF">BUY48_06230</name>
</gene>
<dbReference type="OrthoDB" id="3398374at2"/>
<dbReference type="InterPro" id="IPR017142">
    <property type="entry name" value="Nitric_oxide_synthase_Oase-su"/>
</dbReference>
<dbReference type="InterPro" id="IPR036119">
    <property type="entry name" value="NOS_N_sf"/>
</dbReference>
<dbReference type="InterPro" id="IPR044944">
    <property type="entry name" value="NOS_dom_3"/>
</dbReference>
<dbReference type="AlphaFoldDB" id="A0A2K4DM59"/>
<comment type="caution">
    <text evidence="16">The sequence shown here is derived from an EMBL/GenBank/DDBJ whole genome shotgun (WGS) entry which is preliminary data.</text>
</comment>
<dbReference type="EMBL" id="PYZI01000007">
    <property type="protein sequence ID" value="PTF13864.1"/>
    <property type="molecule type" value="Genomic_DNA"/>
</dbReference>
<dbReference type="InterPro" id="IPR044943">
    <property type="entry name" value="NOS_dom_1"/>
</dbReference>
<evidence type="ECO:0000256" key="7">
    <source>
        <dbReference type="ARBA" id="ARBA00022617"/>
    </source>
</evidence>
<dbReference type="RefSeq" id="WP_103166642.1">
    <property type="nucleotide sequence ID" value="NZ_JAHCOY010000006.1"/>
</dbReference>
<dbReference type="PROSITE" id="PS60001">
    <property type="entry name" value="NOS"/>
    <property type="match status" value="1"/>
</dbReference>
<keyword evidence="10 12" id="KW-0408">Iron</keyword>
<dbReference type="InterPro" id="IPR050607">
    <property type="entry name" value="NOS"/>
</dbReference>
<comment type="cofactor">
    <cofactor evidence="1">
        <name>(6S)-5,6,7,8-tetrahydrofolate</name>
        <dbReference type="ChEBI" id="CHEBI:57453"/>
    </cofactor>
</comment>
<dbReference type="GO" id="GO:0004517">
    <property type="term" value="F:nitric-oxide synthase activity"/>
    <property type="evidence" value="ECO:0007669"/>
    <property type="project" value="InterPro"/>
</dbReference>
<dbReference type="Proteomes" id="UP000243350">
    <property type="component" value="Unassembled WGS sequence"/>
</dbReference>
<comment type="function">
    <text evidence="3 12">Catalyzes the production of nitric oxide.</text>
</comment>
<evidence type="ECO:0000256" key="4">
    <source>
        <dbReference type="ARBA" id="ARBA00005411"/>
    </source>
</evidence>
<evidence type="ECO:0000313" key="17">
    <source>
        <dbReference type="Proteomes" id="UP000242088"/>
    </source>
</evidence>
<dbReference type="Gene3D" id="3.90.340.10">
    <property type="entry name" value="Nitric Oxide Synthase, Chain A, domain 1"/>
    <property type="match status" value="1"/>
</dbReference>
<dbReference type="GO" id="GO:0020037">
    <property type="term" value="F:heme binding"/>
    <property type="evidence" value="ECO:0007669"/>
    <property type="project" value="InterPro"/>
</dbReference>
<organism evidence="16 18">
    <name type="scientific">Staphylococcus devriesei</name>
    <dbReference type="NCBI Taxonomy" id="586733"/>
    <lineage>
        <taxon>Bacteria</taxon>
        <taxon>Bacillati</taxon>
        <taxon>Bacillota</taxon>
        <taxon>Bacilli</taxon>
        <taxon>Bacillales</taxon>
        <taxon>Staphylococcaceae</taxon>
        <taxon>Staphylococcus</taxon>
    </lineage>
</organism>
<sequence length="355" mass="41323">MILEEAKSFIHTMYTELEYSKADMETRIAMIEKEIASTGTYTHTYEELSYGAKLAWRNSNRCIGRLFWESLHVEDARNVSNDSEFITAINKHLEEATNDGKIKPYITIFSADNAPKIYNNQLIRYAGYEDKGDPSEREVTQLAEHLGWKGEGTDFDVLPLIYQLPNEEIKLYSLPSELVKEVNIEHDRFPKLKDLNLKWYGVPIISNMDLNIGGIVYPTAPFNGWYMVTEIAVRNFTDTYRYNLLETIAEAFDFGTLKNNSFNKDRTLVEFSYAIYHSFKSQGVSIVDHLTASKQFQLFEEKEHRHEREITGKWSWLAPPLSPTLTENYHHGYKNKIKNPNFHHKKKQALKCPFH</sequence>
<dbReference type="Proteomes" id="UP000242088">
    <property type="component" value="Unassembled WGS sequence"/>
</dbReference>